<protein>
    <submittedName>
        <fullName evidence="3">Cobalamin biosynthesis protein CbiG</fullName>
    </submittedName>
    <submittedName>
        <fullName evidence="4">Cobalt-precorrin 5A hydrolase</fullName>
    </submittedName>
</protein>
<dbReference type="SUPFAM" id="SSF159672">
    <property type="entry name" value="CbiG N-terminal domain-like"/>
    <property type="match status" value="1"/>
</dbReference>
<evidence type="ECO:0000313" key="5">
    <source>
        <dbReference type="Proteomes" id="UP000461595"/>
    </source>
</evidence>
<sequence>MMNPRSRVAIVALTQQGKETAFRLASVLPQSSSIIVPQRLWEEGVYLLEGGAKAGLARLFQEVDVLICIMATGIVVRSLASVIKDKTEDPAVLVLDEKAEHVISLISGHLGGANAWARTIGRLLGADPVITTATDVQGVTALDLLAKSLNAWTPALRPYIVPFNRWLAQGQSIACYQEKDWLENLPGLEMVDREEIDKLKDENLPLIILTLKPQEYSEREKQVCLCPKPYLVGVGARKDLDPAIFEEGFHTFCRLQGIDPREVARLVSIDVKKEEKAICQLAERLQIPFETYSKEQLQLVAANYPQSEFVRQTVGVGSVALASADLASHGRVLSQRFAFQGATFALADAKAFDC</sequence>
<proteinExistence type="predicted"/>
<dbReference type="SUPFAM" id="SSF159664">
    <property type="entry name" value="CobE/GbiG C-terminal domain-like"/>
    <property type="match status" value="1"/>
</dbReference>
<reference evidence="3 5" key="1">
    <citation type="submission" date="2019-12" db="EMBL/GenBank/DDBJ databases">
        <title>Microbes associate with the intestines of laboratory mice.</title>
        <authorList>
            <person name="Navarre W."/>
            <person name="Wong E."/>
        </authorList>
    </citation>
    <scope>NUCLEOTIDE SEQUENCE [LARGE SCALE GENOMIC DNA]</scope>
    <source>
        <strain evidence="3 5">NM51_B2-22</strain>
    </source>
</reference>
<dbReference type="PANTHER" id="PTHR37477:SF1">
    <property type="entry name" value="COBALT-PRECORRIN-5A HYDROLASE"/>
    <property type="match status" value="1"/>
</dbReference>
<feature type="domain" description="CobE/GbiG C-terminal" evidence="1">
    <location>
        <begin position="231"/>
        <end position="347"/>
    </location>
</feature>
<reference evidence="4 6" key="2">
    <citation type="submission" date="2020-07" db="EMBL/GenBank/DDBJ databases">
        <title>MOT database genomes.</title>
        <authorList>
            <person name="Joseph S."/>
            <person name="Aduse-Opoku J."/>
            <person name="Hashim A."/>
            <person name="Wade W."/>
            <person name="Curtis M."/>
        </authorList>
    </citation>
    <scope>NUCLEOTIDE SEQUENCE [LARGE SCALE GENOMIC DNA]</scope>
    <source>
        <strain evidence="4 6">STR</strain>
    </source>
</reference>
<dbReference type="OrthoDB" id="9781023at2"/>
<organism evidence="4 6">
    <name type="scientific">Streptococcus danieliae</name>
    <dbReference type="NCBI Taxonomy" id="747656"/>
    <lineage>
        <taxon>Bacteria</taxon>
        <taxon>Bacillati</taxon>
        <taxon>Bacillota</taxon>
        <taxon>Bacilli</taxon>
        <taxon>Lactobacillales</taxon>
        <taxon>Streptococcaceae</taxon>
        <taxon>Streptococcus</taxon>
    </lineage>
</organism>
<evidence type="ECO:0000313" key="4">
    <source>
        <dbReference type="EMBL" id="NYS95645.1"/>
    </source>
</evidence>
<dbReference type="RefSeq" id="WP_160331932.1">
    <property type="nucleotide sequence ID" value="NZ_CATKDJ010000142.1"/>
</dbReference>
<dbReference type="GO" id="GO:0009236">
    <property type="term" value="P:cobalamin biosynthetic process"/>
    <property type="evidence" value="ECO:0007669"/>
    <property type="project" value="InterPro"/>
</dbReference>
<dbReference type="Pfam" id="PF01890">
    <property type="entry name" value="CbiG_C"/>
    <property type="match status" value="1"/>
</dbReference>
<keyword evidence="4" id="KW-0378">Hydrolase</keyword>
<dbReference type="InterPro" id="IPR002750">
    <property type="entry name" value="CobE/GbiG_C"/>
</dbReference>
<dbReference type="PANTHER" id="PTHR37477">
    <property type="entry name" value="COBALT-PRECORRIN-5A HYDROLASE"/>
    <property type="match status" value="1"/>
</dbReference>
<gene>
    <name evidence="3" type="ORF">E5983_00210</name>
    <name evidence="4" type="ORF">HZY94_00230</name>
</gene>
<feature type="domain" description="Cobalamin synthesis G N-terminal" evidence="2">
    <location>
        <begin position="56"/>
        <end position="135"/>
    </location>
</feature>
<comment type="caution">
    <text evidence="4">The sequence shown here is derived from an EMBL/GenBank/DDBJ whole genome shotgun (WGS) entry which is preliminary data.</text>
</comment>
<name>A0A7Z0S5E1_9STRE</name>
<dbReference type="InterPro" id="IPR038029">
    <property type="entry name" value="GbiG_N_sf"/>
</dbReference>
<dbReference type="Proteomes" id="UP000461595">
    <property type="component" value="Unassembled WGS sequence"/>
</dbReference>
<dbReference type="Gene3D" id="3.40.50.11220">
    <property type="match status" value="1"/>
</dbReference>
<dbReference type="EMBL" id="WSRS01000001">
    <property type="protein sequence ID" value="MVX58099.1"/>
    <property type="molecule type" value="Genomic_DNA"/>
</dbReference>
<accession>A0A7Z0S5E1</accession>
<dbReference type="Pfam" id="PF11760">
    <property type="entry name" value="CbiG_N"/>
    <property type="match status" value="1"/>
</dbReference>
<dbReference type="GO" id="GO:0016787">
    <property type="term" value="F:hydrolase activity"/>
    <property type="evidence" value="ECO:0007669"/>
    <property type="project" value="UniProtKB-KW"/>
</dbReference>
<evidence type="ECO:0000313" key="6">
    <source>
        <dbReference type="Proteomes" id="UP000589521"/>
    </source>
</evidence>
<evidence type="ECO:0000259" key="1">
    <source>
        <dbReference type="Pfam" id="PF01890"/>
    </source>
</evidence>
<evidence type="ECO:0000259" key="2">
    <source>
        <dbReference type="Pfam" id="PF11760"/>
    </source>
</evidence>
<dbReference type="EMBL" id="JACBXX010000022">
    <property type="protein sequence ID" value="NYS95645.1"/>
    <property type="molecule type" value="Genomic_DNA"/>
</dbReference>
<dbReference type="InterPro" id="IPR052553">
    <property type="entry name" value="CbiG_hydrolase"/>
</dbReference>
<dbReference type="Gene3D" id="3.30.420.180">
    <property type="entry name" value="CobE/GbiG C-terminal domain"/>
    <property type="match status" value="1"/>
</dbReference>
<dbReference type="AlphaFoldDB" id="A0A7Z0S5E1"/>
<dbReference type="Proteomes" id="UP000589521">
    <property type="component" value="Unassembled WGS sequence"/>
</dbReference>
<evidence type="ECO:0000313" key="3">
    <source>
        <dbReference type="EMBL" id="MVX58099.1"/>
    </source>
</evidence>
<dbReference type="InterPro" id="IPR036518">
    <property type="entry name" value="CobE/GbiG_C_sf"/>
</dbReference>
<dbReference type="InterPro" id="IPR021744">
    <property type="entry name" value="CbiG_N"/>
</dbReference>